<dbReference type="PANTHER" id="PTHR43283:SF18">
    <property type="match status" value="1"/>
</dbReference>
<feature type="domain" description="Beta-lactamase-related" evidence="2">
    <location>
        <begin position="26"/>
        <end position="350"/>
    </location>
</feature>
<dbReference type="RefSeq" id="WP_245130484.1">
    <property type="nucleotide sequence ID" value="NZ_JALJEJ010000005.1"/>
</dbReference>
<sequence>MKRFIHLITFIITSYTASAQSPAERVDEIIRREMQERKVPGLQIAIVKNGEIELSRSYGLANLQDSVPVDNRTIFPINSCTKVFTSVAVMRLVEAGKVNLSAPVAAYLDSLPPSWQKVTVRQLLTHTSGLPDLLKLLDPNTGGLAALKTEKGAWEKLKAQALDFQPGERFSYNQTNGYLLGKIIEKFSVQPFAEVYAETQFGPLNMSHTLFGDSRDVIPHYAPTYFFRGALDGRRLTQPILVNNYYEFPYFRRTGSGLNSTAEDVAHWLIALQSGKLIASKALRDTMWSQAKFNNGQPTPWALGWGIAKVRPKHRAMGMSGGGRAAFLLYPDDDLAVIVFDNLGNSNPEDYLEEIAACYLPDIAEADPLTFLRTNLRKVGFDKAIAITEAQMKKDPGFRPNEFELNEWAYRMLDKNQLPEATAILQLNVHLFPNSSNAYDSYGEALLKSGRKSEAMKMYKRSLALDSHNDHAKRVLRENGQ</sequence>
<keyword evidence="4" id="KW-1185">Reference proteome</keyword>
<gene>
    <name evidence="3" type="ORF">MUY27_13095</name>
</gene>
<proteinExistence type="predicted"/>
<dbReference type="AlphaFoldDB" id="A0A9X2BC90"/>
<dbReference type="PANTHER" id="PTHR43283">
    <property type="entry name" value="BETA-LACTAMASE-RELATED"/>
    <property type="match status" value="1"/>
</dbReference>
<feature type="repeat" description="TPR" evidence="1">
    <location>
        <begin position="436"/>
        <end position="469"/>
    </location>
</feature>
<organism evidence="3 4">
    <name type="scientific">Mucilaginibacter straminoryzae</name>
    <dbReference type="NCBI Taxonomy" id="2932774"/>
    <lineage>
        <taxon>Bacteria</taxon>
        <taxon>Pseudomonadati</taxon>
        <taxon>Bacteroidota</taxon>
        <taxon>Sphingobacteriia</taxon>
        <taxon>Sphingobacteriales</taxon>
        <taxon>Sphingobacteriaceae</taxon>
        <taxon>Mucilaginibacter</taxon>
    </lineage>
</organism>
<dbReference type="Gene3D" id="1.25.40.10">
    <property type="entry name" value="Tetratricopeptide repeat domain"/>
    <property type="match status" value="1"/>
</dbReference>
<dbReference type="InterPro" id="IPR019734">
    <property type="entry name" value="TPR_rpt"/>
</dbReference>
<dbReference type="InterPro" id="IPR001466">
    <property type="entry name" value="Beta-lactam-related"/>
</dbReference>
<accession>A0A9X2BC90</accession>
<dbReference type="PROSITE" id="PS50005">
    <property type="entry name" value="TPR"/>
    <property type="match status" value="1"/>
</dbReference>
<comment type="caution">
    <text evidence="3">The sequence shown here is derived from an EMBL/GenBank/DDBJ whole genome shotgun (WGS) entry which is preliminary data.</text>
</comment>
<evidence type="ECO:0000259" key="2">
    <source>
        <dbReference type="Pfam" id="PF00144"/>
    </source>
</evidence>
<keyword evidence="1" id="KW-0802">TPR repeat</keyword>
<dbReference type="InterPro" id="IPR011990">
    <property type="entry name" value="TPR-like_helical_dom_sf"/>
</dbReference>
<evidence type="ECO:0000313" key="4">
    <source>
        <dbReference type="Proteomes" id="UP001139450"/>
    </source>
</evidence>
<reference evidence="3" key="1">
    <citation type="submission" date="2022-04" db="EMBL/GenBank/DDBJ databases">
        <title>Mucilaginibacter sp. RS28 isolated from freshwater.</title>
        <authorList>
            <person name="Ko S.-R."/>
        </authorList>
    </citation>
    <scope>NUCLEOTIDE SEQUENCE</scope>
    <source>
        <strain evidence="3">RS28</strain>
    </source>
</reference>
<dbReference type="EMBL" id="JALJEJ010000005">
    <property type="protein sequence ID" value="MCJ8210647.1"/>
    <property type="molecule type" value="Genomic_DNA"/>
</dbReference>
<evidence type="ECO:0000313" key="3">
    <source>
        <dbReference type="EMBL" id="MCJ8210647.1"/>
    </source>
</evidence>
<dbReference type="Pfam" id="PF00144">
    <property type="entry name" value="Beta-lactamase"/>
    <property type="match status" value="1"/>
</dbReference>
<dbReference type="InterPro" id="IPR050789">
    <property type="entry name" value="Diverse_Enzym_Activities"/>
</dbReference>
<dbReference type="SUPFAM" id="SSF48452">
    <property type="entry name" value="TPR-like"/>
    <property type="match status" value="1"/>
</dbReference>
<protein>
    <submittedName>
        <fullName evidence="3">Beta-lactamase family protein</fullName>
    </submittedName>
</protein>
<evidence type="ECO:0000256" key="1">
    <source>
        <dbReference type="PROSITE-ProRule" id="PRU00339"/>
    </source>
</evidence>
<dbReference type="InterPro" id="IPR012338">
    <property type="entry name" value="Beta-lactam/transpept-like"/>
</dbReference>
<dbReference type="Proteomes" id="UP001139450">
    <property type="component" value="Unassembled WGS sequence"/>
</dbReference>
<name>A0A9X2BC90_9SPHI</name>
<dbReference type="SUPFAM" id="SSF56601">
    <property type="entry name" value="beta-lactamase/transpeptidase-like"/>
    <property type="match status" value="1"/>
</dbReference>
<dbReference type="Gene3D" id="3.40.710.10">
    <property type="entry name" value="DD-peptidase/beta-lactamase superfamily"/>
    <property type="match status" value="1"/>
</dbReference>